<gene>
    <name evidence="1" type="ORF">O6H91_01G154400</name>
</gene>
<dbReference type="EMBL" id="CM055092">
    <property type="protein sequence ID" value="KAJ7571197.1"/>
    <property type="molecule type" value="Genomic_DNA"/>
</dbReference>
<accession>A0ACC2EXF9</accession>
<name>A0ACC2EXF9_DIPCM</name>
<proteinExistence type="predicted"/>
<organism evidence="1 2">
    <name type="scientific">Diphasiastrum complanatum</name>
    <name type="common">Issler's clubmoss</name>
    <name type="synonym">Lycopodium complanatum</name>
    <dbReference type="NCBI Taxonomy" id="34168"/>
    <lineage>
        <taxon>Eukaryota</taxon>
        <taxon>Viridiplantae</taxon>
        <taxon>Streptophyta</taxon>
        <taxon>Embryophyta</taxon>
        <taxon>Tracheophyta</taxon>
        <taxon>Lycopodiopsida</taxon>
        <taxon>Lycopodiales</taxon>
        <taxon>Lycopodiaceae</taxon>
        <taxon>Lycopodioideae</taxon>
        <taxon>Diphasiastrum</taxon>
    </lineage>
</organism>
<protein>
    <submittedName>
        <fullName evidence="1">Uncharacterized protein</fullName>
    </submittedName>
</protein>
<evidence type="ECO:0000313" key="1">
    <source>
        <dbReference type="EMBL" id="KAJ7571197.1"/>
    </source>
</evidence>
<comment type="caution">
    <text evidence="1">The sequence shown here is derived from an EMBL/GenBank/DDBJ whole genome shotgun (WGS) entry which is preliminary data.</text>
</comment>
<dbReference type="Proteomes" id="UP001162992">
    <property type="component" value="Chromosome 1"/>
</dbReference>
<sequence length="400" mass="44217">MDASDGLDLWGLATGELLSETTSHLPTFYSHSDTLPAVPFHTAASESVGAEEEVSQLCIDQFCSHLTSSEDADSRAAHSQLQRASDQHAQDTNEISVEVSERVLLRLLAAADTYQDFCLQHDFVLKQKHERSPNELLDQGSNVQAKFGASELDTDFSCSEELYSYPVNEIDTELLLASISSEEPDGHEAEGSQCTSTNCNPVECSASFKQIQQTCHYEAQKMYLEFAKRYSRDCSQKLPGDEPQGKTKTSFEQHSVSDIDLECAQSNQEPPKPVKNLVIRSPNPPKCRRPSPGKENIAGTSVRNGSSVSNIAPAVLQIKRPLMDSNFSRRQSHPKCDKKDSGSDITLQSLCFVKSEKDSADLNSVNTSKDGWICPRAGKRPPRNASKQRLLDSWLSRTTR</sequence>
<evidence type="ECO:0000313" key="2">
    <source>
        <dbReference type="Proteomes" id="UP001162992"/>
    </source>
</evidence>
<keyword evidence="2" id="KW-1185">Reference proteome</keyword>
<reference evidence="2" key="1">
    <citation type="journal article" date="2024" name="Proc. Natl. Acad. Sci. U.S.A.">
        <title>Extraordinary preservation of gene collinearity over three hundred million years revealed in homosporous lycophytes.</title>
        <authorList>
            <person name="Li C."/>
            <person name="Wickell D."/>
            <person name="Kuo L.Y."/>
            <person name="Chen X."/>
            <person name="Nie B."/>
            <person name="Liao X."/>
            <person name="Peng D."/>
            <person name="Ji J."/>
            <person name="Jenkins J."/>
            <person name="Williams M."/>
            <person name="Shu S."/>
            <person name="Plott C."/>
            <person name="Barry K."/>
            <person name="Rajasekar S."/>
            <person name="Grimwood J."/>
            <person name="Han X."/>
            <person name="Sun S."/>
            <person name="Hou Z."/>
            <person name="He W."/>
            <person name="Dai G."/>
            <person name="Sun C."/>
            <person name="Schmutz J."/>
            <person name="Leebens-Mack J.H."/>
            <person name="Li F.W."/>
            <person name="Wang L."/>
        </authorList>
    </citation>
    <scope>NUCLEOTIDE SEQUENCE [LARGE SCALE GENOMIC DNA]</scope>
    <source>
        <strain evidence="2">cv. PW_Plant_1</strain>
    </source>
</reference>